<evidence type="ECO:0000313" key="4">
    <source>
        <dbReference type="EMBL" id="CAI3975806.1"/>
    </source>
</evidence>
<dbReference type="OrthoDB" id="10248475at2759"/>
<dbReference type="Gene3D" id="3.40.50.2000">
    <property type="entry name" value="Glycogen Phosphorylase B"/>
    <property type="match status" value="1"/>
</dbReference>
<feature type="region of interest" description="Disordered" evidence="2">
    <location>
        <begin position="1"/>
        <end position="42"/>
    </location>
</feature>
<dbReference type="SUPFAM" id="SSF53756">
    <property type="entry name" value="UDP-Glycosyltransferase/glycogen phosphorylase"/>
    <property type="match status" value="1"/>
</dbReference>
<sequence>MSSNDASFDWSPSEVAAEERRLDRDLFEAPLGVDPTGPTTGEEAQWQCLSCHSAAWRWDDEKGYTCPTCGGCEYFNVSQPTKLETPTGTWMYVPHGPDSVASGSGDASSSPTPVNRRSGFGGPKLFHGYPPGDAHGGGSERAESEAPTFDPIVNPDEPIPGGRRRRRRGGSQVSEPADALHGPVLPDAAVQRDDPAELYQRHGHGDDMLDVMRQLLHEKRSTAKTGSEASWNSMRGPAPGVRWRGGAPPLPPKWIYQQSDLRAFAKYERKVRTWELQAKSFMTAAEMGLALYTSLQGEAEAEAEHLELSKINHKNGVSYILDQLRGPLQQKVLFQKRKLLADFEGVRRHNAETVRQYVNRYRRIERDLQTIGIETGSMYDSEARGNRILERCQLSPDLQRLVLIGAGNCLDYEKITESMCMQFPDFKPTPMVWTSSHNRQQADNQTSASSSSSSNRSSTGTFRSSSTATSSGKGRFTGKGKSPKTYPHGKGPPRSVFQTEQVEDEADNEEDDAEDFEDAEGQPEDGEELEPIPEEGDGDYEEADVPSIDVDTLADLAQVLTVTSKKLQASVLGRKFTGRKSIEERKKTSTCSACGQTGHWAGDSACSMSASKRDGGGKGQKGKPIAAAERAYIPIEMEGQETKGLLFGVSVLSTNIPFLASRTLLERLGCIIDMFTKTITFANLGVTLPLTHKHGHLAVNIAMFSEDLANHPCWKHLSRDQLWHEPDPELMFAPGAFNKGSIRDLPPQALLPTDVPCDSSRMAEAMADTVCPGDDHRDQGLQSYVEHGALWTGNPVLADPGREHQGDGASTLRGCQQDAKAGQSSDMHAPRVQEVRQRQGFVQPMQEMPTGFQMGPKSKRMAPTWKSAVASFFALATALIFQHPGAHQQGNEFFDIEDYNFQVPSEAQSPTTRSFPASDGGDLGSGSLSSRVRWRRGWIPRMGRSHGDPRLCMNDEADWWEVGKNMVTRVHNMPRKSLFNMDDFYNGEPCPVHVKRLSLECTAEMNYEDGRTQMLTYDWSTSGASAMKQYWTGKTIFRVHPLPERHVSTNLERKSLRHVVRQVAHLLQVEHDVMLAGTTSSSTSTSLKNRPRVDLLETFAGRAGITMKATKLGLKALQPIDYNTGYDLEKASHQQHVDYLIDHFKPLFLVQGIDCRDWCLLQDNTNYVRRKILLLMRREKARKLLRRVVRWCVKQAEAGRFFLLENPATSRLWLEPLVLRLSRLPGVYAVVCHSGAYGGTNSKGQMIKKSFKFLGNCPCVLERLTRKLDSEQLLQCVPLVGKETTLSQHYPDDMIKQIVQGIKQTAAQHDPERFHAFSTTSFQVMAVNTTPDDWVPIFESAQKSFDMTRQRSYVLPTSDTTWKMVQQLVRWHQLERVQIAYQPTMLRLPLHIPHTHRGWALLYNDQTVEVVEEDLADVRHPRAKFRKPVNIGIFFFGYATPSSHANQPVSARPDGQPLQEPAEDDPQAIVAHNTEGITFPRMPGLSQDAKTLLSRLHRNLGHPHNNELKKMLAMNGIKDQKVYDAVEALTCESCLRVRGPGKPEPAGIPQDVSLQFGDVLQIDIVYVRDITSTNYIFLGIIDECTHLHMALHLNDRSPEEVHYKFSTFWARPFGFPLKIKADPDGSIRGSFEAAMDEAGTYMDYIPAEAHNKIGLIERHNATLRELMERTIDARAVVGPEAMEQAAIAACFAKNSCTWSSGRPPFVAAFGRVPRMGMNLLSDQHGLVAGRTREQAQREADYMRAEAQQHLSAMSVDSNLRRALLRKSTSNQLQELPVGSIAAYWRWTAKSGKKRGGFKLARVLGRDPDNKSIWLQAGTNTVKVAPHQVRPALGFEQWNPNYDDIKALRSAVENLQHGILQDEQLPDPPQGQELPGFEEVQPEVQVPPPVGIEDGIPEAHQHELIPVPRTPLPDPVQQPPQIQLEEEATQTDPYQQQQTTINMNMSSPTYRQTIIQNQSFGMNEAQRSRPTVNVPVRKRHASRSKTPVRQLRALTPHGERAQPASVRQLPDEPFLEQAHQPSSVQPLANPPSALAPSNPAGGITPPLETPQTEVIVVQDDDETAGQPASSHGQQVLPQSRTAVADDIGDQAPTTPEALRLTPAKRTFDEAAADQTFDVSFLRPFRDERSTNSISSTMQDHYVDFDNDDVDAMTLMARGFDGSPDVYMPYSNKSFMTAYRQHGDYDGNGDSDESDADVKDFRGEQKPIPPTLTRQEKKALDKEIPWQNIMRMDEATIQQYVDAAKAEERSWLDFSSVRPISKKEAAKIPGDKELRKRVLRSRAAFRDKSRGVGPLRPKCRIVAVGCSDPDLWTLQRESDVKTAFLQGTPEQRSMPIFLLPPADGICKRADIFRGADLLEVVGNIYGLASAPRTWQMHVVKVLKQIGYQQSSLDKMLFYYYQKFEGESEPVLCAVIIVYVDDFLLTHDSRYDRNHLLKMFKWGSQNELTLENSLDFKGKRISLKHDRNNNEYTLKLDQEKFISDMKGGTVPKKRHKETLDASDLGEFRSVSGCLQWLAGQTRPDVAATVSLCSRGAKSTYEDLHNMYMAVEHLHQTKDHGLVLRPVPIDYSTMITTYADSSWANAVGHASQHGALILLSSPKATDVIQPGLLVDWKSSRSTRVCRSTLAAEASAADMSVDRASLINYMLSELLLNRPTFHIPSCDLLRMVQATDCRSLYDVLVSENPRTEDKRTIVTIRSAQQFLSRDNVFWIPTAIQFADGLTKVSQNLMISFYNWLQEPWIQLHECKRNVNQQNSWSVNFIQHLGKIDAIPEAVTDGVEGFLVPPGDADAIRDAVLKLYNNPQLRVKMGSAGRQRVLKQFSDPVPAGCCGAVIAGYESMGERYRELLDTVPLPTAEATEATPSSSSFKGKTVLVDMDNSLVDWDGEFIRRFAAMAKRPEEEVERVVRNRQKFEIEEGSDVPSHELVMEVITSPGFYESLEPYPGAVEALNRLLEEGADVKLVTAPHPACAGSCAREKFLSVEKHLGPGWLERLIITRDKTHVQGDILVDDKPQVTGGQPTLWTHVLFDQAYNRKVEGKTRMSSWSQWAQVLPAVLGANGANGLSKSPS</sequence>
<dbReference type="EMBL" id="CAMXCT010000224">
    <property type="protein sequence ID" value="CAI3975806.1"/>
    <property type="molecule type" value="Genomic_DNA"/>
</dbReference>
<dbReference type="Gene3D" id="3.40.50.1000">
    <property type="entry name" value="HAD superfamily/HAD-like"/>
    <property type="match status" value="1"/>
</dbReference>
<dbReference type="SFLD" id="SFLDS00003">
    <property type="entry name" value="Haloacid_Dehalogenase"/>
    <property type="match status" value="1"/>
</dbReference>
<dbReference type="GO" id="GO:0008253">
    <property type="term" value="F:5'-nucleotidase activity"/>
    <property type="evidence" value="ECO:0007669"/>
    <property type="project" value="InterPro"/>
</dbReference>
<feature type="domain" description="Integrase catalytic" evidence="3">
    <location>
        <begin position="1545"/>
        <end position="1721"/>
    </location>
</feature>
<dbReference type="InterPro" id="IPR012337">
    <property type="entry name" value="RNaseH-like_sf"/>
</dbReference>
<dbReference type="SUPFAM" id="SSF56784">
    <property type="entry name" value="HAD-like"/>
    <property type="match status" value="1"/>
</dbReference>
<feature type="compositionally biased region" description="Basic and acidic residues" evidence="2">
    <location>
        <begin position="17"/>
        <end position="27"/>
    </location>
</feature>
<dbReference type="InterPro" id="IPR036397">
    <property type="entry name" value="RNaseH_sf"/>
</dbReference>
<proteinExistence type="predicted"/>
<feature type="region of interest" description="Disordered" evidence="2">
    <location>
        <begin position="2016"/>
        <end position="2046"/>
    </location>
</feature>
<feature type="compositionally biased region" description="Polar residues" evidence="2">
    <location>
        <begin position="905"/>
        <end position="915"/>
    </location>
</feature>
<dbReference type="Gene3D" id="3.30.420.10">
    <property type="entry name" value="Ribonuclease H-like superfamily/Ribonuclease H"/>
    <property type="match status" value="1"/>
</dbReference>
<dbReference type="GO" id="GO:0003676">
    <property type="term" value="F:nucleic acid binding"/>
    <property type="evidence" value="ECO:0007669"/>
    <property type="project" value="InterPro"/>
</dbReference>
<feature type="active site" description="Nucleophile" evidence="1">
    <location>
        <position position="2874"/>
    </location>
</feature>
<protein>
    <submittedName>
        <fullName evidence="6">5'(3')-deoxyribonucleotidase</fullName>
    </submittedName>
</protein>
<dbReference type="PANTHER" id="PTHR16504:SF4">
    <property type="entry name" value="5'(3')-DEOXYRIBONUCLEOTIDASE"/>
    <property type="match status" value="1"/>
</dbReference>
<dbReference type="InterPro" id="IPR001584">
    <property type="entry name" value="Integrase_cat-core"/>
</dbReference>
<feature type="region of interest" description="Disordered" evidence="2">
    <location>
        <begin position="95"/>
        <end position="186"/>
    </location>
</feature>
<name>A0A9P1BPW3_9DINO</name>
<dbReference type="EMBL" id="CAMXCT020000224">
    <property type="protein sequence ID" value="CAL1129181.1"/>
    <property type="molecule type" value="Genomic_DNA"/>
</dbReference>
<dbReference type="SFLD" id="SFLDG01126">
    <property type="entry name" value="C1.2:_Nucleotidase_Like"/>
    <property type="match status" value="1"/>
</dbReference>
<feature type="region of interest" description="Disordered" evidence="2">
    <location>
        <begin position="432"/>
        <end position="543"/>
    </location>
</feature>
<dbReference type="SUPFAM" id="SSF56672">
    <property type="entry name" value="DNA/RNA polymerases"/>
    <property type="match status" value="1"/>
</dbReference>
<feature type="region of interest" description="Disordered" evidence="2">
    <location>
        <begin position="905"/>
        <end position="926"/>
    </location>
</feature>
<evidence type="ECO:0000259" key="3">
    <source>
        <dbReference type="PROSITE" id="PS50994"/>
    </source>
</evidence>
<evidence type="ECO:0000256" key="1">
    <source>
        <dbReference type="PIRSR" id="PIRSR610708-1"/>
    </source>
</evidence>
<evidence type="ECO:0000313" key="6">
    <source>
        <dbReference type="EMBL" id="CAL4763118.1"/>
    </source>
</evidence>
<dbReference type="InterPro" id="IPR036412">
    <property type="entry name" value="HAD-like_sf"/>
</dbReference>
<accession>A0A9P1BPW3</accession>
<feature type="compositionally biased region" description="Basic and acidic residues" evidence="2">
    <location>
        <begin position="2194"/>
        <end position="2203"/>
    </location>
</feature>
<reference evidence="5" key="2">
    <citation type="submission" date="2024-04" db="EMBL/GenBank/DDBJ databases">
        <authorList>
            <person name="Chen Y."/>
            <person name="Shah S."/>
            <person name="Dougan E. K."/>
            <person name="Thang M."/>
            <person name="Chan C."/>
        </authorList>
    </citation>
    <scope>NUCLEOTIDE SEQUENCE [LARGE SCALE GENOMIC DNA]</scope>
</reference>
<feature type="compositionally biased region" description="Low complexity" evidence="2">
    <location>
        <begin position="2025"/>
        <end position="2039"/>
    </location>
</feature>
<dbReference type="InterPro" id="IPR010708">
    <property type="entry name" value="5'(3')-deoxyribonucleotidase"/>
</dbReference>
<dbReference type="InterPro" id="IPR023214">
    <property type="entry name" value="HAD_sf"/>
</dbReference>
<dbReference type="InterPro" id="IPR013103">
    <property type="entry name" value="RVT_2"/>
</dbReference>
<dbReference type="PROSITE" id="PS50994">
    <property type="entry name" value="INTEGRASE"/>
    <property type="match status" value="1"/>
</dbReference>
<dbReference type="Pfam" id="PF06941">
    <property type="entry name" value="NT5C"/>
    <property type="match status" value="1"/>
</dbReference>
<feature type="compositionally biased region" description="Low complexity" evidence="2">
    <location>
        <begin position="97"/>
        <end position="111"/>
    </location>
</feature>
<evidence type="ECO:0000313" key="7">
    <source>
        <dbReference type="Proteomes" id="UP001152797"/>
    </source>
</evidence>
<dbReference type="GO" id="GO:0015074">
    <property type="term" value="P:DNA integration"/>
    <property type="evidence" value="ECO:0007669"/>
    <property type="project" value="InterPro"/>
</dbReference>
<comment type="caution">
    <text evidence="4">The sequence shown here is derived from an EMBL/GenBank/DDBJ whole genome shotgun (WGS) entry which is preliminary data.</text>
</comment>
<feature type="active site" description="Proton donor" evidence="1">
    <location>
        <position position="2876"/>
    </location>
</feature>
<keyword evidence="7" id="KW-1185">Reference proteome</keyword>
<feature type="compositionally biased region" description="Low complexity" evidence="2">
    <location>
        <begin position="446"/>
        <end position="472"/>
    </location>
</feature>
<dbReference type="SUPFAM" id="SSF53098">
    <property type="entry name" value="Ribonuclease H-like"/>
    <property type="match status" value="1"/>
</dbReference>
<feature type="region of interest" description="Disordered" evidence="2">
    <location>
        <begin position="2179"/>
        <end position="2215"/>
    </location>
</feature>
<dbReference type="PANTHER" id="PTHR16504">
    <property type="entry name" value="5'(3')-DEOXYRIBONUCLEOTIDASE"/>
    <property type="match status" value="1"/>
</dbReference>
<feature type="compositionally biased region" description="Acidic residues" evidence="2">
    <location>
        <begin position="501"/>
        <end position="543"/>
    </location>
</feature>
<dbReference type="EMBL" id="CAMXCT030000224">
    <property type="protein sequence ID" value="CAL4763118.1"/>
    <property type="molecule type" value="Genomic_DNA"/>
</dbReference>
<feature type="compositionally biased region" description="Polar residues" evidence="2">
    <location>
        <begin position="432"/>
        <end position="445"/>
    </location>
</feature>
<dbReference type="Pfam" id="PF07727">
    <property type="entry name" value="RVT_2"/>
    <property type="match status" value="1"/>
</dbReference>
<dbReference type="Proteomes" id="UP001152797">
    <property type="component" value="Unassembled WGS sequence"/>
</dbReference>
<feature type="region of interest" description="Disordered" evidence="2">
    <location>
        <begin position="799"/>
        <end position="831"/>
    </location>
</feature>
<dbReference type="GO" id="GO:0009223">
    <property type="term" value="P:pyrimidine deoxyribonucleotide catabolic process"/>
    <property type="evidence" value="ECO:0007669"/>
    <property type="project" value="TreeGrafter"/>
</dbReference>
<organism evidence="4">
    <name type="scientific">Cladocopium goreaui</name>
    <dbReference type="NCBI Taxonomy" id="2562237"/>
    <lineage>
        <taxon>Eukaryota</taxon>
        <taxon>Sar</taxon>
        <taxon>Alveolata</taxon>
        <taxon>Dinophyceae</taxon>
        <taxon>Suessiales</taxon>
        <taxon>Symbiodiniaceae</taxon>
        <taxon>Cladocopium</taxon>
    </lineage>
</organism>
<dbReference type="SFLD" id="SFLDG01145">
    <property type="entry name" value="C1.2.1"/>
    <property type="match status" value="1"/>
</dbReference>
<evidence type="ECO:0000313" key="5">
    <source>
        <dbReference type="EMBL" id="CAL1129181.1"/>
    </source>
</evidence>
<evidence type="ECO:0000256" key="2">
    <source>
        <dbReference type="SAM" id="MobiDB-lite"/>
    </source>
</evidence>
<gene>
    <name evidence="4" type="ORF">C1SCF055_LOCUS4084</name>
</gene>
<feature type="region of interest" description="Disordered" evidence="2">
    <location>
        <begin position="1960"/>
        <end position="2004"/>
    </location>
</feature>
<feature type="compositionally biased region" description="Polar residues" evidence="2">
    <location>
        <begin position="223"/>
        <end position="233"/>
    </location>
</feature>
<reference evidence="4" key="1">
    <citation type="submission" date="2022-10" db="EMBL/GenBank/DDBJ databases">
        <authorList>
            <person name="Chen Y."/>
            <person name="Dougan E. K."/>
            <person name="Chan C."/>
            <person name="Rhodes N."/>
            <person name="Thang M."/>
        </authorList>
    </citation>
    <scope>NUCLEOTIDE SEQUENCE</scope>
</reference>
<dbReference type="Gene3D" id="1.10.40.40">
    <property type="entry name" value="Deoxyribonucleotidase, domain 2"/>
    <property type="match status" value="1"/>
</dbReference>
<feature type="region of interest" description="Disordered" evidence="2">
    <location>
        <begin position="220"/>
        <end position="246"/>
    </location>
</feature>
<dbReference type="InterPro" id="IPR043502">
    <property type="entry name" value="DNA/RNA_pol_sf"/>
</dbReference>